<dbReference type="STRING" id="80876.SAMN05421779_101115"/>
<name>A0A1N7IIA6_9PROT</name>
<dbReference type="PANTHER" id="PTHR24173">
    <property type="entry name" value="ANKYRIN REPEAT CONTAINING"/>
    <property type="match status" value="1"/>
</dbReference>
<evidence type="ECO:0000256" key="1">
    <source>
        <dbReference type="ARBA" id="ARBA00022737"/>
    </source>
</evidence>
<evidence type="ECO:0000313" key="5">
    <source>
        <dbReference type="EMBL" id="SIS36780.1"/>
    </source>
</evidence>
<dbReference type="EMBL" id="FTOA01000001">
    <property type="protein sequence ID" value="SIS36780.1"/>
    <property type="molecule type" value="Genomic_DNA"/>
</dbReference>
<organism evidence="5 6">
    <name type="scientific">Insolitispirillum peregrinum</name>
    <dbReference type="NCBI Taxonomy" id="80876"/>
    <lineage>
        <taxon>Bacteria</taxon>
        <taxon>Pseudomonadati</taxon>
        <taxon>Pseudomonadota</taxon>
        <taxon>Alphaproteobacteria</taxon>
        <taxon>Rhodospirillales</taxon>
        <taxon>Novispirillaceae</taxon>
        <taxon>Insolitispirillum</taxon>
    </lineage>
</organism>
<dbReference type="InterPro" id="IPR036770">
    <property type="entry name" value="Ankyrin_rpt-contain_sf"/>
</dbReference>
<dbReference type="SMART" id="SM00248">
    <property type="entry name" value="ANK"/>
    <property type="match status" value="3"/>
</dbReference>
<evidence type="ECO:0000313" key="6">
    <source>
        <dbReference type="Proteomes" id="UP000185678"/>
    </source>
</evidence>
<protein>
    <submittedName>
        <fullName evidence="5">Ankyrin repeat</fullName>
    </submittedName>
</protein>
<dbReference type="Proteomes" id="UP000185678">
    <property type="component" value="Unassembled WGS sequence"/>
</dbReference>
<dbReference type="Pfam" id="PF12796">
    <property type="entry name" value="Ank_2"/>
    <property type="match status" value="1"/>
</dbReference>
<dbReference type="PROSITE" id="PS50088">
    <property type="entry name" value="ANK_REPEAT"/>
    <property type="match status" value="2"/>
</dbReference>
<feature type="repeat" description="ANK" evidence="3">
    <location>
        <begin position="619"/>
        <end position="651"/>
    </location>
</feature>
<keyword evidence="1" id="KW-0677">Repeat</keyword>
<evidence type="ECO:0000256" key="2">
    <source>
        <dbReference type="ARBA" id="ARBA00023043"/>
    </source>
</evidence>
<feature type="chain" id="PRO_5013247113" evidence="4">
    <location>
        <begin position="30"/>
        <end position="734"/>
    </location>
</feature>
<gene>
    <name evidence="5" type="ORF">SAMN05421779_101115</name>
</gene>
<feature type="repeat" description="ANK" evidence="3">
    <location>
        <begin position="667"/>
        <end position="699"/>
    </location>
</feature>
<dbReference type="Gene3D" id="1.25.40.20">
    <property type="entry name" value="Ankyrin repeat-containing domain"/>
    <property type="match status" value="1"/>
</dbReference>
<evidence type="ECO:0000256" key="3">
    <source>
        <dbReference type="PROSITE-ProRule" id="PRU00023"/>
    </source>
</evidence>
<keyword evidence="6" id="KW-1185">Reference proteome</keyword>
<proteinExistence type="predicted"/>
<feature type="signal peptide" evidence="4">
    <location>
        <begin position="1"/>
        <end position="29"/>
    </location>
</feature>
<reference evidence="5 6" key="1">
    <citation type="submission" date="2017-01" db="EMBL/GenBank/DDBJ databases">
        <authorList>
            <person name="Mah S.A."/>
            <person name="Swanson W.J."/>
            <person name="Moy G.W."/>
            <person name="Vacquier V.D."/>
        </authorList>
    </citation>
    <scope>NUCLEOTIDE SEQUENCE [LARGE SCALE GENOMIC DNA]</scope>
    <source>
        <strain evidence="5 6">DSM 11589</strain>
    </source>
</reference>
<dbReference type="PROSITE" id="PS50297">
    <property type="entry name" value="ANK_REP_REGION"/>
    <property type="match status" value="2"/>
</dbReference>
<accession>A0A1N7IIA6</accession>
<evidence type="ECO:0000256" key="4">
    <source>
        <dbReference type="SAM" id="SignalP"/>
    </source>
</evidence>
<sequence>MAGVFRKIRRGGSLLAVLSILFVQDNAMAAALIPSTPANPAPTGQSWPGGFDNSRITLARIQSDMERVAVGKPRWALPAGRQADAMERIVDAYAAFLHDDIKGMDAALADINGTTGKRLAHWQASMAHGSTTSPPPQAEYFDALTKAAASPLALQRLVAGLRRVDALLILELAEDYSDINLSSRLMPVLTPYYYNPINESWLRLPCRTIIQRSAAFAQVASGMKDLAGPLLSCPSRETAFDRLEAQARQPDGFVPYRLFTPPETKPAAPLPPTKVDEQHAAREQAMITLPGSPATSWPILKKAAEQGTDGRLDYALALHAFRPVSATGTAEIAALLAPLLDQARAGDQDNEQLDPYDGSDASLVPFLRQVSVQGIAGAYTIPCAALLARPALLEATRSYYGSRKDDALPNSGCASGPGEITVFPDMIVEDYIRATTKADGNFIDTMQGSAVFGALKRQSWQIDRLRVDPRGLLTSDRPAMAYPYQTWAMTGITAYQTSQTIRRLYQKAHQALTAYALRHGLSQQEAEEAAKIGLFNLAYGATCGEAVPRQSIRALLLHKAPMASIKAALALPDQGEAPEVLACGATAPLDPLLHVAVGHPAALAALLAQGGNVEQGNSFGKTPLMVAAQLDQQDSLRLLLQRHAQVNAITDEPLDPSDFAPLHIGHDARTPLMYAATSGSLTTIKRLLEAGADPYQADTKGYRAVDYLLGYGPTTSGNRTLTAAERKEAVRLLF</sequence>
<keyword evidence="4" id="KW-0732">Signal</keyword>
<keyword evidence="2 3" id="KW-0040">ANK repeat</keyword>
<dbReference type="PANTHER" id="PTHR24173:SF74">
    <property type="entry name" value="ANKYRIN REPEAT DOMAIN-CONTAINING PROTEIN 16"/>
    <property type="match status" value="1"/>
</dbReference>
<dbReference type="SUPFAM" id="SSF48403">
    <property type="entry name" value="Ankyrin repeat"/>
    <property type="match status" value="1"/>
</dbReference>
<dbReference type="InterPro" id="IPR002110">
    <property type="entry name" value="Ankyrin_rpt"/>
</dbReference>
<dbReference type="AlphaFoldDB" id="A0A1N7IIA6"/>